<feature type="compositionally biased region" description="Low complexity" evidence="4">
    <location>
        <begin position="2045"/>
        <end position="2057"/>
    </location>
</feature>
<feature type="region of interest" description="Disordered" evidence="4">
    <location>
        <begin position="1445"/>
        <end position="1513"/>
    </location>
</feature>
<dbReference type="PANTHER" id="PTHR15502:SF7">
    <property type="entry name" value="CALCINEURIN-BINDING PROTEIN CABIN-1"/>
    <property type="match status" value="1"/>
</dbReference>
<organism evidence="5 6">
    <name type="scientific">Anopheles farauti</name>
    <dbReference type="NCBI Taxonomy" id="69004"/>
    <lineage>
        <taxon>Eukaryota</taxon>
        <taxon>Metazoa</taxon>
        <taxon>Ecdysozoa</taxon>
        <taxon>Arthropoda</taxon>
        <taxon>Hexapoda</taxon>
        <taxon>Insecta</taxon>
        <taxon>Pterygota</taxon>
        <taxon>Neoptera</taxon>
        <taxon>Endopterygota</taxon>
        <taxon>Diptera</taxon>
        <taxon>Nematocera</taxon>
        <taxon>Culicoidea</taxon>
        <taxon>Culicidae</taxon>
        <taxon>Anophelinae</taxon>
        <taxon>Anopheles</taxon>
    </lineage>
</organism>
<dbReference type="VEuPathDB" id="VectorBase:AFAF015828"/>
<feature type="region of interest" description="Disordered" evidence="4">
    <location>
        <begin position="1922"/>
        <end position="1943"/>
    </location>
</feature>
<feature type="compositionally biased region" description="Acidic residues" evidence="4">
    <location>
        <begin position="337"/>
        <end position="347"/>
    </location>
</feature>
<dbReference type="PANTHER" id="PTHR15502">
    <property type="entry name" value="CALCINEURIN-BINDING PROTEIN CABIN 1-RELATED"/>
    <property type="match status" value="1"/>
</dbReference>
<evidence type="ECO:0000256" key="1">
    <source>
        <dbReference type="ARBA" id="ARBA00004123"/>
    </source>
</evidence>
<reference evidence="6" key="1">
    <citation type="submission" date="2014-01" db="EMBL/GenBank/DDBJ databases">
        <title>The Genome Sequence of Anopheles farauti FAR1 (V2).</title>
        <authorList>
            <consortium name="The Broad Institute Genomics Platform"/>
            <person name="Neafsey D.E."/>
            <person name="Besansky N."/>
            <person name="Howell P."/>
            <person name="Walton C."/>
            <person name="Young S.K."/>
            <person name="Zeng Q."/>
            <person name="Gargeya S."/>
            <person name="Fitzgerald M."/>
            <person name="Haas B."/>
            <person name="Abouelleil A."/>
            <person name="Allen A.W."/>
            <person name="Alvarado L."/>
            <person name="Arachchi H.M."/>
            <person name="Berlin A.M."/>
            <person name="Chapman S.B."/>
            <person name="Gainer-Dewar J."/>
            <person name="Goldberg J."/>
            <person name="Griggs A."/>
            <person name="Gujja S."/>
            <person name="Hansen M."/>
            <person name="Howarth C."/>
            <person name="Imamovic A."/>
            <person name="Ireland A."/>
            <person name="Larimer J."/>
            <person name="McCowan C."/>
            <person name="Murphy C."/>
            <person name="Pearson M."/>
            <person name="Poon T.W."/>
            <person name="Priest M."/>
            <person name="Roberts A."/>
            <person name="Saif S."/>
            <person name="Shea T."/>
            <person name="Sisk P."/>
            <person name="Sykes S."/>
            <person name="Wortman J."/>
            <person name="Nusbaum C."/>
            <person name="Birren B."/>
        </authorList>
    </citation>
    <scope>NUCLEOTIDE SEQUENCE [LARGE SCALE GENOMIC DNA]</scope>
    <source>
        <strain evidence="6">FAR1</strain>
    </source>
</reference>
<feature type="region of interest" description="Disordered" evidence="4">
    <location>
        <begin position="2243"/>
        <end position="2279"/>
    </location>
</feature>
<comment type="subcellular location">
    <subcellularLocation>
        <location evidence="1">Nucleus</location>
    </subcellularLocation>
</comment>
<dbReference type="InterPro" id="IPR033053">
    <property type="entry name" value="Hir3/CABIN1"/>
</dbReference>
<feature type="compositionally biased region" description="Low complexity" evidence="4">
    <location>
        <begin position="1928"/>
        <end position="1943"/>
    </location>
</feature>
<feature type="compositionally biased region" description="Low complexity" evidence="4">
    <location>
        <begin position="2362"/>
        <end position="2371"/>
    </location>
</feature>
<keyword evidence="3" id="KW-0802">TPR repeat</keyword>
<dbReference type="Gene3D" id="1.25.40.10">
    <property type="entry name" value="Tetratricopeptide repeat domain"/>
    <property type="match status" value="2"/>
</dbReference>
<evidence type="ECO:0008006" key="7">
    <source>
        <dbReference type="Google" id="ProtNLM"/>
    </source>
</evidence>
<dbReference type="Pfam" id="PF13181">
    <property type="entry name" value="TPR_8"/>
    <property type="match status" value="2"/>
</dbReference>
<dbReference type="EMBL" id="AXCN02000242">
    <property type="status" value="NOT_ANNOTATED_CDS"/>
    <property type="molecule type" value="Genomic_DNA"/>
</dbReference>
<feature type="region of interest" description="Disordered" evidence="4">
    <location>
        <begin position="1359"/>
        <end position="1391"/>
    </location>
</feature>
<evidence type="ECO:0000313" key="6">
    <source>
        <dbReference type="Proteomes" id="UP000075886"/>
    </source>
</evidence>
<feature type="region of interest" description="Disordered" evidence="4">
    <location>
        <begin position="305"/>
        <end position="389"/>
    </location>
</feature>
<protein>
    <recommendedName>
        <fullName evidence="7">Calcineurin-binding protein cabin-1 MEF2-binding domain-containing protein</fullName>
    </recommendedName>
</protein>
<feature type="repeat" description="TPR" evidence="3">
    <location>
        <begin position="83"/>
        <end position="116"/>
    </location>
</feature>
<feature type="region of interest" description="Disordered" evidence="4">
    <location>
        <begin position="1753"/>
        <end position="1783"/>
    </location>
</feature>
<feature type="compositionally biased region" description="Polar residues" evidence="4">
    <location>
        <begin position="1375"/>
        <end position="1386"/>
    </location>
</feature>
<feature type="region of interest" description="Disordered" evidence="4">
    <location>
        <begin position="2344"/>
        <end position="2407"/>
    </location>
</feature>
<dbReference type="GO" id="GO:0005634">
    <property type="term" value="C:nucleus"/>
    <property type="evidence" value="ECO:0007669"/>
    <property type="project" value="UniProtKB-SubCell"/>
</dbReference>
<accession>A0A182QS92</accession>
<feature type="compositionally biased region" description="Gly residues" evidence="4">
    <location>
        <begin position="1759"/>
        <end position="1773"/>
    </location>
</feature>
<feature type="compositionally biased region" description="Polar residues" evidence="4">
    <location>
        <begin position="359"/>
        <end position="373"/>
    </location>
</feature>
<feature type="repeat" description="TPR" evidence="3">
    <location>
        <begin position="1046"/>
        <end position="1079"/>
    </location>
</feature>
<feature type="compositionally biased region" description="Low complexity" evidence="4">
    <location>
        <begin position="1463"/>
        <end position="1482"/>
    </location>
</feature>
<sequence>MIRISALNEEESDEDSNGFDTELIVTKEAEETIAISEYVRALQMKKENKQQDALELLLELLDTQVINDVAPTQTDSKLFAVKYNCYRNIGLIYEEQNKEHLAIEFLMKAMDLDETDVYTMSRLARMALQMGHLQISKIYFEKCLKRNPNHWPSMEGLLRVFCSAANVAEAYGWAGQCHRKDSRNKLYVDVLRAIRERFKSSLPYLDTVFTVPPVFDFTEEEKNRPLTVALATFDELFKPNPAPHDQSDTTAMPETLKSVMQLDELSFETIGKVLVKLNDLMEELDLKCVFMVDTDALFCEHQKEEPEKMEEDVQMSPPAAECPTDVSTAKDETRMETEEDEICEEAAESSAVAPKSNDEANGNGTSAADSTDSGVDANEQKNKARRRGSELKILEQWGWHKNRRSTRKKSVQEVNDPVDATVESFFKQAVKQHLSENLRFQGSPFANDEQQHQQQQDVECEAKASDENSTVESFDQVAPPPTCTQMEFCRECNLPDFIAEMKQNEIDVYALMYGFLAHISKSWGVAIPPELCAIYLKVHASFVQYTDYEAWNQLSEERLEVIFQISLFHLELKLDAGLARRSEETGSIFDQFDEEVFHRCQFYVDGLPSQKIVSIYRIRLLWIAYILECSMQKFDQALDNLYLLQELVETPDGTFIELAFPNQRANTRVSSDSVRELIGETERKLRIERVKRHYDSDEHEQVVDILKDTLRYYTTIGNPNESILSLTIQTQMLMESLWSLGEMEECFLWSEKSLTYSIQQFITAPVQHDSRKSRMWANNINFALLYIESIIKQEGVAIIDILGKNLSRLIQSLHRLLTHQLDPSGEKNYTAQLCLVECWRAWIVLYYVLERQDDMESLVKLNRPPGIAGDPNGPFELESERLCNSIMMCFVAHELLGKKNWCSKGDSGLLYHTLDVVVPKIRSPMLEPFRELLNEYLEQVTYCLYGYPQKRPRLRHIQDHCAIQVSLTWERAVQLFDLYRPDNLPEFNSYKLESISTDMEALLQRIILLIPNEINMAKLSRPISEFIDGKGNTLPEAANILQSEIKPIFYLLADFYFKSRDFTRAIKYYVMDLTLEPSRFDSWAGISLSKASRVETKLNSTEVIPLQEFLDETDNGMKCFDQCLQLNEEDAQLWIEYGSFAYNIHSFCSRSLKLLSDTLSMESFALVETHKERCLDIAFTCFNKVSLSRMGNLAGDSDANDEQQQLHLQMNQEHGHEDEIWLHHYMLGKIAEKKKEHPAVYLTHYLKSAKYLYECNATYPIKINHSSPSQLAIEALEIFYRINAAIIKYVEQHSPINRKTSRLFLRTLKELSTSPFAVNRAKINENMLKRKISPNGGNAGGGAVELDVTVASPKAAKLTDQAAAAAGAEEDPKTPQDQSESTTPMQQDVPAIPLSSPQLAEHGTQGPAEVVQAIPGDENAPSPATPTMPGRMLEHIRVEEIKQLDSIQQQPALRRGSQESAITSTTTTTTTTTSTSSSSSDSSDSDSDSSSDSDSDTTSTDDEQINQQSISPTQRDTIFKQCIKNLEECITRFPEHYKSMYRLIHHFMHAPGATKSFESARQLLLGTYRTTLGNQIPGLFTERKTTNFFNGLWRIPASDIDRPGNFASHISKCVIVLMETLKEFSEHDILLDLALQLHRTPEPDKKYLNDYERKELVQQAILFCVQVYRSLLKKSTDGRNDADLLSLMLDVYKAYRKISKHMQTKESMFTTVLVDAYRAFVSDKVPKLPDNASLLDLSIKLVMYEINYRKTQEKQQNANGGGTGASGTGGAAGSNGANGAKQTMTTGELPATMIVPMQPISATFIPGLTKQNRRTGATKSTAMPAAPIVPSNELMHQQTQHNYPQQFAQSTMSSMMTELSSRVTITPVMHDSANTATGASVGASKANVTSTTVSTISSSIQQSTTTTTNKSTNELLLPMMTSGAQPKSSLPSQTLPPTSSAATTTSSALFQQYLKIFSQIPNIASLGNNPMMTAALTEYLATFKMQTQSATPLSPSTDRSASTPSPLPPVPISGLPKGAAGKDYHPVNQLPTTSFGGGKRATNKSTATSTVTSSVSTDQHQQHQLATITLTPMSTLTGTGPVVAGGGTKKDARVSSPFGGAGQRVASPSPILTITPSEGPMPPAKGKEPTGSRKIKGKKSAGQQARPTPYSRPSLPQQHTIPQLGVPGLSIEPVLGPLIQPMSSKTSAASSTNVGRTDKTTTVGMAGANVPKDLLASYTELLQKYPHMARSLLMSMKGNQSAVAASLTPPPLPSGTGTAPQQSGGRKQSTKQSNKASTNMAMQAAMSNILPSTTVASASGNRFGASGTGMPRISATITPVPASTGGFASADTYSRQASVISGGIGGRSSPSVPPTHAMGVGQQQAKTLQQKLAERQKANKARETEGAGASTAKSNRPPDDPDVIVLE</sequence>
<evidence type="ECO:0000256" key="2">
    <source>
        <dbReference type="ARBA" id="ARBA00023242"/>
    </source>
</evidence>
<evidence type="ECO:0000256" key="3">
    <source>
        <dbReference type="PROSITE-ProRule" id="PRU00339"/>
    </source>
</evidence>
<dbReference type="SUPFAM" id="SSF48452">
    <property type="entry name" value="TPR-like"/>
    <property type="match status" value="2"/>
</dbReference>
<dbReference type="GO" id="GO:0006325">
    <property type="term" value="P:chromatin organization"/>
    <property type="evidence" value="ECO:0007669"/>
    <property type="project" value="InterPro"/>
</dbReference>
<feature type="compositionally biased region" description="Acidic residues" evidence="4">
    <location>
        <begin position="1483"/>
        <end position="1504"/>
    </location>
</feature>
<dbReference type="PROSITE" id="PS50005">
    <property type="entry name" value="TPR"/>
    <property type="match status" value="2"/>
</dbReference>
<feature type="region of interest" description="Disordered" evidence="4">
    <location>
        <begin position="2079"/>
        <end position="2158"/>
    </location>
</feature>
<keyword evidence="2" id="KW-0539">Nucleus</keyword>
<evidence type="ECO:0000256" key="4">
    <source>
        <dbReference type="SAM" id="MobiDB-lite"/>
    </source>
</evidence>
<dbReference type="SMART" id="SM00028">
    <property type="entry name" value="TPR"/>
    <property type="match status" value="3"/>
</dbReference>
<feature type="region of interest" description="Disordered" evidence="4">
    <location>
        <begin position="1990"/>
        <end position="2062"/>
    </location>
</feature>
<feature type="compositionally biased region" description="Polar residues" evidence="4">
    <location>
        <begin position="2261"/>
        <end position="2279"/>
    </location>
</feature>
<feature type="compositionally biased region" description="Basic and acidic residues" evidence="4">
    <location>
        <begin position="2372"/>
        <end position="2385"/>
    </location>
</feature>
<keyword evidence="6" id="KW-1185">Reference proteome</keyword>
<dbReference type="Proteomes" id="UP000075886">
    <property type="component" value="Unassembled WGS sequence"/>
</dbReference>
<name>A0A182QS92_9DIPT</name>
<dbReference type="EnsemblMetazoa" id="AFAF015828-RA">
    <property type="protein sequence ID" value="AFAF015828-PA"/>
    <property type="gene ID" value="AFAF015828"/>
</dbReference>
<feature type="compositionally biased region" description="Basic and acidic residues" evidence="4">
    <location>
        <begin position="378"/>
        <end position="389"/>
    </location>
</feature>
<dbReference type="GO" id="GO:0031491">
    <property type="term" value="F:nucleosome binding"/>
    <property type="evidence" value="ECO:0007669"/>
    <property type="project" value="TreeGrafter"/>
</dbReference>
<dbReference type="STRING" id="69004.A0A182QS92"/>
<proteinExistence type="predicted"/>
<dbReference type="InterPro" id="IPR011990">
    <property type="entry name" value="TPR-like_helical_dom_sf"/>
</dbReference>
<feature type="compositionally biased region" description="Polar residues" evidence="4">
    <location>
        <begin position="1990"/>
        <end position="2004"/>
    </location>
</feature>
<dbReference type="InterPro" id="IPR019734">
    <property type="entry name" value="TPR_rpt"/>
</dbReference>
<reference evidence="5" key="2">
    <citation type="submission" date="2020-05" db="UniProtKB">
        <authorList>
            <consortium name="EnsemblMetazoa"/>
        </authorList>
    </citation>
    <scope>IDENTIFICATION</scope>
    <source>
        <strain evidence="5">FAR1</strain>
    </source>
</reference>
<evidence type="ECO:0000313" key="5">
    <source>
        <dbReference type="EnsemblMetazoa" id="AFAF015828-PA"/>
    </source>
</evidence>